<organism evidence="2 3">
    <name type="scientific">Plakobranchus ocellatus</name>
    <dbReference type="NCBI Taxonomy" id="259542"/>
    <lineage>
        <taxon>Eukaryota</taxon>
        <taxon>Metazoa</taxon>
        <taxon>Spiralia</taxon>
        <taxon>Lophotrochozoa</taxon>
        <taxon>Mollusca</taxon>
        <taxon>Gastropoda</taxon>
        <taxon>Heterobranchia</taxon>
        <taxon>Euthyneura</taxon>
        <taxon>Panpulmonata</taxon>
        <taxon>Sacoglossa</taxon>
        <taxon>Placobranchoidea</taxon>
        <taxon>Plakobranchidae</taxon>
        <taxon>Plakobranchus</taxon>
    </lineage>
</organism>
<comment type="caution">
    <text evidence="2">The sequence shown here is derived from an EMBL/GenBank/DDBJ whole genome shotgun (WGS) entry which is preliminary data.</text>
</comment>
<feature type="compositionally biased region" description="Gly residues" evidence="1">
    <location>
        <begin position="28"/>
        <end position="37"/>
    </location>
</feature>
<feature type="compositionally biased region" description="Polar residues" evidence="1">
    <location>
        <begin position="106"/>
        <end position="118"/>
    </location>
</feature>
<dbReference type="EMBL" id="BLXT01003952">
    <property type="protein sequence ID" value="GFO08380.1"/>
    <property type="molecule type" value="Genomic_DNA"/>
</dbReference>
<feature type="compositionally biased region" description="Basic and acidic residues" evidence="1">
    <location>
        <begin position="7"/>
        <end position="21"/>
    </location>
</feature>
<evidence type="ECO:0000313" key="2">
    <source>
        <dbReference type="EMBL" id="GFO08380.1"/>
    </source>
</evidence>
<dbReference type="AlphaFoldDB" id="A0AAV4AJN8"/>
<proteinExistence type="predicted"/>
<evidence type="ECO:0000256" key="1">
    <source>
        <dbReference type="SAM" id="MobiDB-lite"/>
    </source>
</evidence>
<sequence length="118" mass="11727">MPCLPRGEIHMGARMDQRSDGGSRFIGDGSGYVGGSSDGSDDVGVSGDVGGGDVGDSGVDGDDDEGDSDGNGDVNEDGGKGAVNPITKTLSDSQLSHPGKGPERTVSMNIKGNATQEA</sequence>
<reference evidence="2 3" key="1">
    <citation type="journal article" date="2021" name="Elife">
        <title>Chloroplast acquisition without the gene transfer in kleptoplastic sea slugs, Plakobranchus ocellatus.</title>
        <authorList>
            <person name="Maeda T."/>
            <person name="Takahashi S."/>
            <person name="Yoshida T."/>
            <person name="Shimamura S."/>
            <person name="Takaki Y."/>
            <person name="Nagai Y."/>
            <person name="Toyoda A."/>
            <person name="Suzuki Y."/>
            <person name="Arimoto A."/>
            <person name="Ishii H."/>
            <person name="Satoh N."/>
            <person name="Nishiyama T."/>
            <person name="Hasebe M."/>
            <person name="Maruyama T."/>
            <person name="Minagawa J."/>
            <person name="Obokata J."/>
            <person name="Shigenobu S."/>
        </authorList>
    </citation>
    <scope>NUCLEOTIDE SEQUENCE [LARGE SCALE GENOMIC DNA]</scope>
</reference>
<feature type="compositionally biased region" description="Polar residues" evidence="1">
    <location>
        <begin position="86"/>
        <end position="96"/>
    </location>
</feature>
<evidence type="ECO:0000313" key="3">
    <source>
        <dbReference type="Proteomes" id="UP000735302"/>
    </source>
</evidence>
<keyword evidence="3" id="KW-1185">Reference proteome</keyword>
<accession>A0AAV4AJN8</accession>
<protein>
    <submittedName>
        <fullName evidence="2">Tubulin beta chain</fullName>
    </submittedName>
</protein>
<name>A0AAV4AJN8_9GAST</name>
<dbReference type="Proteomes" id="UP000735302">
    <property type="component" value="Unassembled WGS sequence"/>
</dbReference>
<feature type="compositionally biased region" description="Acidic residues" evidence="1">
    <location>
        <begin position="59"/>
        <end position="76"/>
    </location>
</feature>
<feature type="region of interest" description="Disordered" evidence="1">
    <location>
        <begin position="1"/>
        <end position="118"/>
    </location>
</feature>
<gene>
    <name evidence="2" type="ORF">PoB_003488500</name>
</gene>